<evidence type="ECO:0000313" key="1">
    <source>
        <dbReference type="EMBL" id="VVV01981.1"/>
    </source>
</evidence>
<name>A0AC61YBV9_9FLAO</name>
<keyword evidence="2" id="KW-1185">Reference proteome</keyword>
<dbReference type="EMBL" id="CABVMM010000014">
    <property type="protein sequence ID" value="VVV01981.1"/>
    <property type="molecule type" value="Genomic_DNA"/>
</dbReference>
<evidence type="ECO:0000313" key="2">
    <source>
        <dbReference type="Proteomes" id="UP000356253"/>
    </source>
</evidence>
<comment type="caution">
    <text evidence="1">The sequence shown here is derived from an EMBL/GenBank/DDBJ whole genome shotgun (WGS) entry which is preliminary data.</text>
</comment>
<organism evidence="1 2">
    <name type="scientific">Mesonia oceanica</name>
    <dbReference type="NCBI Taxonomy" id="2687242"/>
    <lineage>
        <taxon>Bacteria</taxon>
        <taxon>Pseudomonadati</taxon>
        <taxon>Bacteroidota</taxon>
        <taxon>Flavobacteriia</taxon>
        <taxon>Flavobacteriales</taxon>
        <taxon>Flavobacteriaceae</taxon>
        <taxon>Mesonia</taxon>
    </lineage>
</organism>
<accession>A0AC61YBV9</accession>
<reference evidence="1" key="1">
    <citation type="submission" date="2019-09" db="EMBL/GenBank/DDBJ databases">
        <authorList>
            <person name="Rodrigo-Torres L."/>
            <person name="Arahal R. D."/>
            <person name="Lucena T."/>
        </authorList>
    </citation>
    <scope>NUCLEOTIDE SEQUENCE</scope>
    <source>
        <strain evidence="1">ISS653</strain>
    </source>
</reference>
<proteinExistence type="predicted"/>
<protein>
    <submittedName>
        <fullName evidence="1">HTH-type transcriptional repressor CytR</fullName>
    </submittedName>
</protein>
<gene>
    <name evidence="1" type="primary">cytR</name>
    <name evidence="1" type="ORF">FVB9532_03276</name>
</gene>
<sequence>MKKVSLKDIAKKAEVSTATVSYVLGNKKCRVSEATKERIRAIAQELNYQPNQIAQSLKSGKTYTIGLIVADISNPFFSNIARVIEDEAAKFGYTVIFGSSDESAEKSWKLIQFLKNRQVDGFIIVPTENSEAQIEYLQEQKMPFVLLDRYFPQLNTTNVAINNFEIASEMVKDLIKTSPKKIGMIAYKNSLIHMEDRIGGFQEASKSIESFIERVGFNAIEAEVELALENLLQKKVEALFFATNSLAVAGLRVLQQKNIKIPNEIAIASFDESEAFEFFYSPVSYIQQPINQMGTRALQLLLNKVNTPELQEKTEILTAECVFRKSSQR</sequence>
<dbReference type="Proteomes" id="UP000356253">
    <property type="component" value="Unassembled WGS sequence"/>
</dbReference>